<feature type="region of interest" description="Disordered" evidence="1">
    <location>
        <begin position="69"/>
        <end position="96"/>
    </location>
</feature>
<dbReference type="Proteomes" id="UP000244331">
    <property type="component" value="Segment"/>
</dbReference>
<evidence type="ECO:0000313" key="3">
    <source>
        <dbReference type="Proteomes" id="UP000244331"/>
    </source>
</evidence>
<dbReference type="KEGG" id="vg:62648722"/>
<proteinExistence type="predicted"/>
<sequence>MARFDFDKLTLGEVAAIEDLSGVAISAVNEQTPQGKFLAALTMVAKRRSGEPAFTFNQALAMPMTDAHAFLGLDEDEPAEDSDEGKDDSSQPSEHA</sequence>
<reference evidence="2 3" key="1">
    <citation type="submission" date="2018-03" db="EMBL/GenBank/DDBJ databases">
        <authorList>
            <person name="Stanton A.-C.J."/>
            <person name="Heskett L."/>
            <person name="Lambert A."/>
            <person name="Linder D."/>
            <person name="Novinski D."/>
            <person name="Bricker J."/>
            <person name="Garlena R.A."/>
            <person name="Russell D.A."/>
            <person name="Pope W.H."/>
            <person name="Jacobs-Sera D."/>
            <person name="Hatfull G.F."/>
        </authorList>
    </citation>
    <scope>NUCLEOTIDE SEQUENCE [LARGE SCALE GENOMIC DNA]</scope>
</reference>
<name>A0A2R3ZZH0_9CAUD</name>
<accession>A0A2R3ZZH0</accession>
<gene>
    <name evidence="2" type="primary">10</name>
    <name evidence="2" type="ORF">SEA_BONAEVITAE_10</name>
</gene>
<evidence type="ECO:0000256" key="1">
    <source>
        <dbReference type="SAM" id="MobiDB-lite"/>
    </source>
</evidence>
<dbReference type="EMBL" id="MH045556">
    <property type="protein sequence ID" value="AVR56160.1"/>
    <property type="molecule type" value="Genomic_DNA"/>
</dbReference>
<protein>
    <submittedName>
        <fullName evidence="2">Tail assembly chaperone</fullName>
    </submittedName>
</protein>
<dbReference type="GeneID" id="62648722"/>
<feature type="compositionally biased region" description="Acidic residues" evidence="1">
    <location>
        <begin position="73"/>
        <end position="86"/>
    </location>
</feature>
<dbReference type="RefSeq" id="YP_009996797.1">
    <property type="nucleotide sequence ID" value="NC_052940.1"/>
</dbReference>
<evidence type="ECO:0000313" key="2">
    <source>
        <dbReference type="EMBL" id="AVR56160.1"/>
    </source>
</evidence>
<keyword evidence="3" id="KW-1185">Reference proteome</keyword>
<organism evidence="2 3">
    <name type="scientific">Microbacterium phage BonaeVitae</name>
    <dbReference type="NCBI Taxonomy" id="2126925"/>
    <lineage>
        <taxon>Viruses</taxon>
        <taxon>Duplodnaviria</taxon>
        <taxon>Heunggongvirae</taxon>
        <taxon>Uroviricota</taxon>
        <taxon>Caudoviricetes</taxon>
        <taxon>Orlajensenviridae</taxon>
        <taxon>Pelczarvirinae</taxon>
        <taxon>Bonaevitaevirus</taxon>
        <taxon>Bonaevitaevirus bonaevitae</taxon>
    </lineage>
</organism>